<dbReference type="GO" id="GO:0007130">
    <property type="term" value="P:synaptonemal complex assembly"/>
    <property type="evidence" value="ECO:0007669"/>
    <property type="project" value="InterPro"/>
</dbReference>
<dbReference type="Proteomes" id="UP000614027">
    <property type="component" value="Unassembled WGS sequence"/>
</dbReference>
<evidence type="ECO:0000313" key="3">
    <source>
        <dbReference type="Proteomes" id="UP000614027"/>
    </source>
</evidence>
<organism evidence="2 3">
    <name type="scientific">Campylorhamphus procurvoides</name>
    <dbReference type="NCBI Taxonomy" id="190295"/>
    <lineage>
        <taxon>Eukaryota</taxon>
        <taxon>Metazoa</taxon>
        <taxon>Chordata</taxon>
        <taxon>Craniata</taxon>
        <taxon>Vertebrata</taxon>
        <taxon>Euteleostomi</taxon>
        <taxon>Archelosauria</taxon>
        <taxon>Archosauria</taxon>
        <taxon>Dinosauria</taxon>
        <taxon>Saurischia</taxon>
        <taxon>Theropoda</taxon>
        <taxon>Coelurosauria</taxon>
        <taxon>Aves</taxon>
        <taxon>Neognathae</taxon>
        <taxon>Neoaves</taxon>
        <taxon>Telluraves</taxon>
        <taxon>Australaves</taxon>
        <taxon>Passeriformes</taxon>
        <taxon>Dendrocolaptidae</taxon>
        <taxon>Campylorhamphus</taxon>
    </lineage>
</organism>
<name>A0A851N2Q3_9DEND</name>
<reference evidence="2" key="1">
    <citation type="submission" date="2019-09" db="EMBL/GenBank/DDBJ databases">
        <title>Bird 10,000 Genomes (B10K) Project - Family phase.</title>
        <authorList>
            <person name="Zhang G."/>
        </authorList>
    </citation>
    <scope>NUCLEOTIDE SEQUENCE</scope>
    <source>
        <strain evidence="2">B10K-DU-001-09</strain>
        <tissue evidence="2">Muscle</tissue>
    </source>
</reference>
<gene>
    <name evidence="2" type="primary">Syce3</name>
    <name evidence="2" type="ORF">CAMPRO_R04179</name>
</gene>
<protein>
    <submittedName>
        <fullName evidence="2">SYCE3 protein</fullName>
    </submittedName>
</protein>
<proteinExistence type="predicted"/>
<feature type="non-terminal residue" evidence="2">
    <location>
        <position position="83"/>
    </location>
</feature>
<dbReference type="Pfam" id="PF15191">
    <property type="entry name" value="Synaptonemal_3"/>
    <property type="match status" value="1"/>
</dbReference>
<dbReference type="GO" id="GO:0000801">
    <property type="term" value="C:central element"/>
    <property type="evidence" value="ECO:0007669"/>
    <property type="project" value="TreeGrafter"/>
</dbReference>
<dbReference type="OrthoDB" id="9944849at2759"/>
<dbReference type="EMBL" id="WBMV01008581">
    <property type="protein sequence ID" value="NXC36053.1"/>
    <property type="molecule type" value="Genomic_DNA"/>
</dbReference>
<sequence>MAEGEPREENHENSMKKMENCNKDLEKLLEEMEKITVRAAWMTYNIVTIHTNPGLASSMKRLEESFLRCKEQVQRRWQEGLQE</sequence>
<keyword evidence="3" id="KW-1185">Reference proteome</keyword>
<feature type="non-terminal residue" evidence="2">
    <location>
        <position position="1"/>
    </location>
</feature>
<feature type="coiled-coil region" evidence="1">
    <location>
        <begin position="8"/>
        <end position="38"/>
    </location>
</feature>
<accession>A0A851N2Q3</accession>
<dbReference type="PANTHER" id="PTHR36686:SF1">
    <property type="entry name" value="SYNAPTONEMAL COMPLEX CENTRAL ELEMENT PROTEIN 3"/>
    <property type="match status" value="1"/>
</dbReference>
<evidence type="ECO:0000256" key="1">
    <source>
        <dbReference type="SAM" id="Coils"/>
    </source>
</evidence>
<comment type="caution">
    <text evidence="2">The sequence shown here is derived from an EMBL/GenBank/DDBJ whole genome shotgun (WGS) entry which is preliminary data.</text>
</comment>
<keyword evidence="1" id="KW-0175">Coiled coil</keyword>
<dbReference type="GO" id="GO:0007283">
    <property type="term" value="P:spermatogenesis"/>
    <property type="evidence" value="ECO:0007669"/>
    <property type="project" value="InterPro"/>
</dbReference>
<dbReference type="PANTHER" id="PTHR36686">
    <property type="entry name" value="SYNAPTONEMAL COMPLEX CENTRAL ELEMENT PROTEIN 3"/>
    <property type="match status" value="1"/>
</dbReference>
<dbReference type="AlphaFoldDB" id="A0A851N2Q3"/>
<dbReference type="GO" id="GO:0007131">
    <property type="term" value="P:reciprocal meiotic recombination"/>
    <property type="evidence" value="ECO:0007669"/>
    <property type="project" value="InterPro"/>
</dbReference>
<evidence type="ECO:0000313" key="2">
    <source>
        <dbReference type="EMBL" id="NXC36053.1"/>
    </source>
</evidence>
<dbReference type="InterPro" id="IPR028145">
    <property type="entry name" value="Synaptonemal_3"/>
</dbReference>